<gene>
    <name evidence="1" type="ORF">EJ06DRAFT_373051</name>
</gene>
<sequence length="191" mass="20853">MFLKAASIHPPLPLRRLGPAQHKPRTSQPPLLFSVLFPCPLCSHKCGCACSVVVRVRACSISLRGAWELRQKVKGRRLLLWVCVPAKECSCTSTWSLARSPICPVEPVCQVKAVGQAEKAFWGCGVVLGSVASSCSPSNLQPSNFNVHLPVSSQPPPSLSSTTNIQHFPTQHLQTRMCSRHIDRPGRNLQS</sequence>
<protein>
    <submittedName>
        <fullName evidence="1">Uncharacterized protein</fullName>
    </submittedName>
</protein>
<evidence type="ECO:0000313" key="2">
    <source>
        <dbReference type="Proteomes" id="UP000799640"/>
    </source>
</evidence>
<dbReference type="Proteomes" id="UP000799640">
    <property type="component" value="Unassembled WGS sequence"/>
</dbReference>
<proteinExistence type="predicted"/>
<reference evidence="1" key="1">
    <citation type="journal article" date="2020" name="Stud. Mycol.">
        <title>101 Dothideomycetes genomes: a test case for predicting lifestyles and emergence of pathogens.</title>
        <authorList>
            <person name="Haridas S."/>
            <person name="Albert R."/>
            <person name="Binder M."/>
            <person name="Bloem J."/>
            <person name="Labutti K."/>
            <person name="Salamov A."/>
            <person name="Andreopoulos B."/>
            <person name="Baker S."/>
            <person name="Barry K."/>
            <person name="Bills G."/>
            <person name="Bluhm B."/>
            <person name="Cannon C."/>
            <person name="Castanera R."/>
            <person name="Culley D."/>
            <person name="Daum C."/>
            <person name="Ezra D."/>
            <person name="Gonzalez J."/>
            <person name="Henrissat B."/>
            <person name="Kuo A."/>
            <person name="Liang C."/>
            <person name="Lipzen A."/>
            <person name="Lutzoni F."/>
            <person name="Magnuson J."/>
            <person name="Mondo S."/>
            <person name="Nolan M."/>
            <person name="Ohm R."/>
            <person name="Pangilinan J."/>
            <person name="Park H.-J."/>
            <person name="Ramirez L."/>
            <person name="Alfaro M."/>
            <person name="Sun H."/>
            <person name="Tritt A."/>
            <person name="Yoshinaga Y."/>
            <person name="Zwiers L.-H."/>
            <person name="Turgeon B."/>
            <person name="Goodwin S."/>
            <person name="Spatafora J."/>
            <person name="Crous P."/>
            <person name="Grigoriev I."/>
        </authorList>
    </citation>
    <scope>NUCLEOTIDE SEQUENCE</scope>
    <source>
        <strain evidence="1">CBS 262.69</strain>
    </source>
</reference>
<dbReference type="EMBL" id="ML996692">
    <property type="protein sequence ID" value="KAF2402062.1"/>
    <property type="molecule type" value="Genomic_DNA"/>
</dbReference>
<keyword evidence="2" id="KW-1185">Reference proteome</keyword>
<accession>A0A6G1I1D0</accession>
<evidence type="ECO:0000313" key="1">
    <source>
        <dbReference type="EMBL" id="KAF2402062.1"/>
    </source>
</evidence>
<name>A0A6G1I1D0_9PEZI</name>
<dbReference type="AlphaFoldDB" id="A0A6G1I1D0"/>
<organism evidence="1 2">
    <name type="scientific">Trichodelitschia bisporula</name>
    <dbReference type="NCBI Taxonomy" id="703511"/>
    <lineage>
        <taxon>Eukaryota</taxon>
        <taxon>Fungi</taxon>
        <taxon>Dikarya</taxon>
        <taxon>Ascomycota</taxon>
        <taxon>Pezizomycotina</taxon>
        <taxon>Dothideomycetes</taxon>
        <taxon>Dothideomycetes incertae sedis</taxon>
        <taxon>Phaeotrichales</taxon>
        <taxon>Phaeotrichaceae</taxon>
        <taxon>Trichodelitschia</taxon>
    </lineage>
</organism>